<feature type="chain" id="PRO_5011715474" description="histidine kinase" evidence="11">
    <location>
        <begin position="26"/>
        <end position="577"/>
    </location>
</feature>
<keyword evidence="10" id="KW-1133">Transmembrane helix</keyword>
<evidence type="ECO:0000259" key="12">
    <source>
        <dbReference type="PROSITE" id="PS50109"/>
    </source>
</evidence>
<name>A0A1I0NVI1_9BACT</name>
<dbReference type="SUPFAM" id="SSF48452">
    <property type="entry name" value="TPR-like"/>
    <property type="match status" value="2"/>
</dbReference>
<keyword evidence="8" id="KW-0902">Two-component regulatory system</keyword>
<evidence type="ECO:0000256" key="5">
    <source>
        <dbReference type="ARBA" id="ARBA00022741"/>
    </source>
</evidence>
<keyword evidence="3" id="KW-0597">Phosphoprotein</keyword>
<proteinExistence type="predicted"/>
<evidence type="ECO:0000256" key="1">
    <source>
        <dbReference type="ARBA" id="ARBA00000085"/>
    </source>
</evidence>
<dbReference type="PROSITE" id="PS50005">
    <property type="entry name" value="TPR"/>
    <property type="match status" value="1"/>
</dbReference>
<evidence type="ECO:0000256" key="4">
    <source>
        <dbReference type="ARBA" id="ARBA00022679"/>
    </source>
</evidence>
<sequence>MDNRSMKKIFTCTALWLCLVFSLNAQESSENLLNKFTHFSLSDADSARIIQAKIDTTSFNTEQKIRYQQSLGRVLSLENKYEEAVAVYIESLKSIPENASFAKLISEIYDDIGSIYNSNLKDFNLAETYYLEALKVRQRFKLNSELGMSFYSLGTIAFRRSEHYKAIDYFKQGLNSISGESQLSIAANLNYMTGMAYARIADETDPAKLDSAVTYLKSAKGMYRAMGNAYYEGVVTMEEAGILLQLGQYAECAKSLEQILSNDNIKKDIKMYIRIFAQLSIAYEGLKDYKRAFEYKRLEADSFRVELSNNRLSSIAQITEDFRTDKQLDEAEATAFFASRKARIFSIVVIVLAIVLVISYLIFVQTLQKKKLENLQAMVMGEEQERKRVAKDLHDGIGVLLTSVKLRLSNFEDKVDDKKAYQDSLQQIDNACTEVRRISHNMVPASLTKLGIEEAILDLLDNVKASTQIEINEDIQVEEGLLAEEKEVLIYRIIQELINNSIKYAEASTVSLSIKNLSNEVKITYKDDGKGFDKSEIKAGIGLKSIASRIDILKGKLNITTAPGAGVQFDINLPLYG</sequence>
<organism evidence="13 14">
    <name type="scientific">Roseivirga pacifica</name>
    <dbReference type="NCBI Taxonomy" id="1267423"/>
    <lineage>
        <taxon>Bacteria</taxon>
        <taxon>Pseudomonadati</taxon>
        <taxon>Bacteroidota</taxon>
        <taxon>Cytophagia</taxon>
        <taxon>Cytophagales</taxon>
        <taxon>Roseivirgaceae</taxon>
        <taxon>Roseivirga</taxon>
    </lineage>
</organism>
<protein>
    <recommendedName>
        <fullName evidence="2">histidine kinase</fullName>
        <ecNumber evidence="2">2.7.13.3</ecNumber>
    </recommendedName>
</protein>
<evidence type="ECO:0000256" key="7">
    <source>
        <dbReference type="ARBA" id="ARBA00022840"/>
    </source>
</evidence>
<evidence type="ECO:0000313" key="13">
    <source>
        <dbReference type="EMBL" id="SEW05460.1"/>
    </source>
</evidence>
<dbReference type="Gene3D" id="1.25.40.10">
    <property type="entry name" value="Tetratricopeptide repeat domain"/>
    <property type="match status" value="2"/>
</dbReference>
<keyword evidence="9" id="KW-0802">TPR repeat</keyword>
<dbReference type="Gene3D" id="1.20.5.1930">
    <property type="match status" value="1"/>
</dbReference>
<feature type="domain" description="Histidine kinase" evidence="12">
    <location>
        <begin position="388"/>
        <end position="577"/>
    </location>
</feature>
<dbReference type="InterPro" id="IPR019734">
    <property type="entry name" value="TPR_rpt"/>
</dbReference>
<dbReference type="STRING" id="1267423.SAMN05216290_1488"/>
<keyword evidence="10" id="KW-0472">Membrane</keyword>
<evidence type="ECO:0000313" key="14">
    <source>
        <dbReference type="Proteomes" id="UP000199437"/>
    </source>
</evidence>
<evidence type="ECO:0000256" key="2">
    <source>
        <dbReference type="ARBA" id="ARBA00012438"/>
    </source>
</evidence>
<evidence type="ECO:0000256" key="3">
    <source>
        <dbReference type="ARBA" id="ARBA00022553"/>
    </source>
</evidence>
<dbReference type="Pfam" id="PF13181">
    <property type="entry name" value="TPR_8"/>
    <property type="match status" value="2"/>
</dbReference>
<dbReference type="Pfam" id="PF02518">
    <property type="entry name" value="HATPase_c"/>
    <property type="match status" value="1"/>
</dbReference>
<dbReference type="InterPro" id="IPR005467">
    <property type="entry name" value="His_kinase_dom"/>
</dbReference>
<keyword evidence="5" id="KW-0547">Nucleotide-binding</keyword>
<keyword evidence="4" id="KW-0808">Transferase</keyword>
<accession>A0A1I0NVI1</accession>
<dbReference type="AlphaFoldDB" id="A0A1I0NVI1"/>
<dbReference type="GO" id="GO:0005524">
    <property type="term" value="F:ATP binding"/>
    <property type="evidence" value="ECO:0007669"/>
    <property type="project" value="UniProtKB-KW"/>
</dbReference>
<evidence type="ECO:0000256" key="8">
    <source>
        <dbReference type="ARBA" id="ARBA00023012"/>
    </source>
</evidence>
<evidence type="ECO:0000256" key="6">
    <source>
        <dbReference type="ARBA" id="ARBA00022777"/>
    </source>
</evidence>
<dbReference type="GO" id="GO:0046983">
    <property type="term" value="F:protein dimerization activity"/>
    <property type="evidence" value="ECO:0007669"/>
    <property type="project" value="InterPro"/>
</dbReference>
<gene>
    <name evidence="13" type="ORF">SAMN05216290_1488</name>
</gene>
<dbReference type="InterPro" id="IPR011990">
    <property type="entry name" value="TPR-like_helical_dom_sf"/>
</dbReference>
<dbReference type="GO" id="GO:0016020">
    <property type="term" value="C:membrane"/>
    <property type="evidence" value="ECO:0007669"/>
    <property type="project" value="InterPro"/>
</dbReference>
<dbReference type="EMBL" id="FOIR01000001">
    <property type="protein sequence ID" value="SEW05460.1"/>
    <property type="molecule type" value="Genomic_DNA"/>
</dbReference>
<keyword evidence="10" id="KW-0812">Transmembrane</keyword>
<keyword evidence="11" id="KW-0732">Signal</keyword>
<dbReference type="InterPro" id="IPR003594">
    <property type="entry name" value="HATPase_dom"/>
</dbReference>
<feature type="repeat" description="TPR" evidence="9">
    <location>
        <begin position="65"/>
        <end position="98"/>
    </location>
</feature>
<dbReference type="SMART" id="SM00387">
    <property type="entry name" value="HATPase_c"/>
    <property type="match status" value="1"/>
</dbReference>
<dbReference type="InterPro" id="IPR011712">
    <property type="entry name" value="Sig_transdc_His_kin_sub3_dim/P"/>
</dbReference>
<dbReference type="OrthoDB" id="613934at2"/>
<dbReference type="GO" id="GO:0000155">
    <property type="term" value="F:phosphorelay sensor kinase activity"/>
    <property type="evidence" value="ECO:0007669"/>
    <property type="project" value="InterPro"/>
</dbReference>
<dbReference type="SUPFAM" id="SSF55874">
    <property type="entry name" value="ATPase domain of HSP90 chaperone/DNA topoisomerase II/histidine kinase"/>
    <property type="match status" value="1"/>
</dbReference>
<dbReference type="Gene3D" id="3.30.565.10">
    <property type="entry name" value="Histidine kinase-like ATPase, C-terminal domain"/>
    <property type="match status" value="1"/>
</dbReference>
<dbReference type="Pfam" id="PF07730">
    <property type="entry name" value="HisKA_3"/>
    <property type="match status" value="1"/>
</dbReference>
<dbReference type="EC" id="2.7.13.3" evidence="2"/>
<dbReference type="Proteomes" id="UP000199437">
    <property type="component" value="Unassembled WGS sequence"/>
</dbReference>
<keyword evidence="6" id="KW-0418">Kinase</keyword>
<dbReference type="PANTHER" id="PTHR24421:SF10">
    <property type="entry name" value="NITRATE_NITRITE SENSOR PROTEIN NARQ"/>
    <property type="match status" value="1"/>
</dbReference>
<dbReference type="SMART" id="SM00028">
    <property type="entry name" value="TPR"/>
    <property type="match status" value="3"/>
</dbReference>
<keyword evidence="7" id="KW-0067">ATP-binding</keyword>
<dbReference type="PANTHER" id="PTHR24421">
    <property type="entry name" value="NITRATE/NITRITE SENSOR PROTEIN NARX-RELATED"/>
    <property type="match status" value="1"/>
</dbReference>
<reference evidence="14" key="1">
    <citation type="submission" date="2016-10" db="EMBL/GenBank/DDBJ databases">
        <authorList>
            <person name="Varghese N."/>
            <person name="Submissions S."/>
        </authorList>
    </citation>
    <scope>NUCLEOTIDE SEQUENCE [LARGE SCALE GENOMIC DNA]</scope>
    <source>
        <strain evidence="14">CGMCC 1.12402</strain>
    </source>
</reference>
<dbReference type="InterPro" id="IPR036890">
    <property type="entry name" value="HATPase_C_sf"/>
</dbReference>
<dbReference type="InterPro" id="IPR050482">
    <property type="entry name" value="Sensor_HK_TwoCompSys"/>
</dbReference>
<evidence type="ECO:0000256" key="11">
    <source>
        <dbReference type="SAM" id="SignalP"/>
    </source>
</evidence>
<dbReference type="PROSITE" id="PS50109">
    <property type="entry name" value="HIS_KIN"/>
    <property type="match status" value="1"/>
</dbReference>
<keyword evidence="14" id="KW-1185">Reference proteome</keyword>
<dbReference type="CDD" id="cd16917">
    <property type="entry name" value="HATPase_UhpB-NarQ-NarX-like"/>
    <property type="match status" value="1"/>
</dbReference>
<comment type="catalytic activity">
    <reaction evidence="1">
        <text>ATP + protein L-histidine = ADP + protein N-phospho-L-histidine.</text>
        <dbReference type="EC" id="2.7.13.3"/>
    </reaction>
</comment>
<feature type="signal peptide" evidence="11">
    <location>
        <begin position="1"/>
        <end position="25"/>
    </location>
</feature>
<evidence type="ECO:0000256" key="10">
    <source>
        <dbReference type="SAM" id="Phobius"/>
    </source>
</evidence>
<feature type="transmembrane region" description="Helical" evidence="10">
    <location>
        <begin position="344"/>
        <end position="363"/>
    </location>
</feature>
<evidence type="ECO:0000256" key="9">
    <source>
        <dbReference type="PROSITE-ProRule" id="PRU00339"/>
    </source>
</evidence>